<dbReference type="AlphaFoldDB" id="A0AAD5TX30"/>
<feature type="compositionally biased region" description="Acidic residues" evidence="1">
    <location>
        <begin position="221"/>
        <end position="230"/>
    </location>
</feature>
<proteinExistence type="predicted"/>
<gene>
    <name evidence="2" type="ORF">HK099_000661</name>
</gene>
<comment type="caution">
    <text evidence="2">The sequence shown here is derived from an EMBL/GenBank/DDBJ whole genome shotgun (WGS) entry which is preliminary data.</text>
</comment>
<feature type="region of interest" description="Disordered" evidence="1">
    <location>
        <begin position="278"/>
        <end position="308"/>
    </location>
</feature>
<reference evidence="2" key="1">
    <citation type="submission" date="2020-05" db="EMBL/GenBank/DDBJ databases">
        <title>Phylogenomic resolution of chytrid fungi.</title>
        <authorList>
            <person name="Stajich J.E."/>
            <person name="Amses K."/>
            <person name="Simmons R."/>
            <person name="Seto K."/>
            <person name="Myers J."/>
            <person name="Bonds A."/>
            <person name="Quandt C.A."/>
            <person name="Barry K."/>
            <person name="Liu P."/>
            <person name="Grigoriev I."/>
            <person name="Longcore J.E."/>
            <person name="James T.Y."/>
        </authorList>
    </citation>
    <scope>NUCLEOTIDE SEQUENCE</scope>
    <source>
        <strain evidence="2">JEL0476</strain>
    </source>
</reference>
<evidence type="ECO:0000313" key="3">
    <source>
        <dbReference type="Proteomes" id="UP001211065"/>
    </source>
</evidence>
<accession>A0AAD5TX30</accession>
<protein>
    <submittedName>
        <fullName evidence="2">Uncharacterized protein</fullName>
    </submittedName>
</protein>
<name>A0AAD5TX30_9FUNG</name>
<evidence type="ECO:0000313" key="2">
    <source>
        <dbReference type="EMBL" id="KAJ3205958.1"/>
    </source>
</evidence>
<feature type="non-terminal residue" evidence="2">
    <location>
        <position position="1"/>
    </location>
</feature>
<evidence type="ECO:0000256" key="1">
    <source>
        <dbReference type="SAM" id="MobiDB-lite"/>
    </source>
</evidence>
<feature type="compositionally biased region" description="Polar residues" evidence="1">
    <location>
        <begin position="278"/>
        <end position="290"/>
    </location>
</feature>
<feature type="compositionally biased region" description="Basic residues" evidence="1">
    <location>
        <begin position="292"/>
        <end position="301"/>
    </location>
</feature>
<dbReference type="EMBL" id="JADGJW010001163">
    <property type="protein sequence ID" value="KAJ3205958.1"/>
    <property type="molecule type" value="Genomic_DNA"/>
</dbReference>
<feature type="region of interest" description="Disordered" evidence="1">
    <location>
        <begin position="180"/>
        <end position="254"/>
    </location>
</feature>
<dbReference type="Proteomes" id="UP001211065">
    <property type="component" value="Unassembled WGS sequence"/>
</dbReference>
<feature type="compositionally biased region" description="Acidic residues" evidence="1">
    <location>
        <begin position="192"/>
        <end position="206"/>
    </location>
</feature>
<organism evidence="2 3">
    <name type="scientific">Clydaea vesicula</name>
    <dbReference type="NCBI Taxonomy" id="447962"/>
    <lineage>
        <taxon>Eukaryota</taxon>
        <taxon>Fungi</taxon>
        <taxon>Fungi incertae sedis</taxon>
        <taxon>Chytridiomycota</taxon>
        <taxon>Chytridiomycota incertae sedis</taxon>
        <taxon>Chytridiomycetes</taxon>
        <taxon>Lobulomycetales</taxon>
        <taxon>Lobulomycetaceae</taxon>
        <taxon>Clydaea</taxon>
    </lineage>
</organism>
<sequence>QCLECLDSLEVIEYQDKLKSSKKNFKEKKLQFDDLFGKSEVLLIDEEGGVSRCGNCHWEVVDRVCVNCETVFDLQHNFNHNHEALDEDSDAYDSQDNLIPIGNRGEIGFVRRRFSHNRYEVEEEDDDSFVTDGEEIVEDNSNHDFSSDFSDVTDTYSVNEREVDELNDRECVQEFMDLSAEEDTESQYGSDEKEDFQEQNVEEEGFNNEASLERILGNPEPSDDDYEEKEEILIKKSSSPKKKYVINDSDSDSETRCNAIATKNLRRKRRIELNNSDLDCSSEIPSSNIFGKNKKKKRVKRINSEDED</sequence>
<keyword evidence="3" id="KW-1185">Reference proteome</keyword>